<dbReference type="EMBL" id="UINC01007930">
    <property type="protein sequence ID" value="SVA35716.1"/>
    <property type="molecule type" value="Genomic_DNA"/>
</dbReference>
<accession>A0A381V5P7</accession>
<name>A0A381V5P7_9ZZZZ</name>
<organism evidence="1">
    <name type="scientific">marine metagenome</name>
    <dbReference type="NCBI Taxonomy" id="408172"/>
    <lineage>
        <taxon>unclassified sequences</taxon>
        <taxon>metagenomes</taxon>
        <taxon>ecological metagenomes</taxon>
    </lineage>
</organism>
<protein>
    <submittedName>
        <fullName evidence="1">Uncharacterized protein</fullName>
    </submittedName>
</protein>
<dbReference type="AlphaFoldDB" id="A0A381V5P7"/>
<proteinExistence type="predicted"/>
<evidence type="ECO:0000313" key="1">
    <source>
        <dbReference type="EMBL" id="SVA35716.1"/>
    </source>
</evidence>
<reference evidence="1" key="1">
    <citation type="submission" date="2018-05" db="EMBL/GenBank/DDBJ databases">
        <authorList>
            <person name="Lanie J.A."/>
            <person name="Ng W.-L."/>
            <person name="Kazmierczak K.M."/>
            <person name="Andrzejewski T.M."/>
            <person name="Davidsen T.M."/>
            <person name="Wayne K.J."/>
            <person name="Tettelin H."/>
            <person name="Glass J.I."/>
            <person name="Rusch D."/>
            <person name="Podicherti R."/>
            <person name="Tsui H.-C.T."/>
            <person name="Winkler M.E."/>
        </authorList>
    </citation>
    <scope>NUCLEOTIDE SEQUENCE</scope>
</reference>
<sequence>MEQLQDFFKNNRENLIKIFIDEKLKNGYGALFISIKRNLDETPKSIDVYYLKMIQIPNQIRTDLIQKYKDANSDTNTCFFVLFDKNTSIIIEDKIE</sequence>
<gene>
    <name evidence="1" type="ORF">METZ01_LOCUS88570</name>
</gene>